<gene>
    <name evidence="2" type="ORF">KC717_01855</name>
</gene>
<reference evidence="2" key="1">
    <citation type="submission" date="2020-04" db="EMBL/GenBank/DDBJ databases">
        <authorList>
            <person name="Zhang T."/>
        </authorList>
    </citation>
    <scope>NUCLEOTIDE SEQUENCE</scope>
    <source>
        <strain evidence="2">HKST-UBA11</strain>
    </source>
</reference>
<dbReference type="Proteomes" id="UP000754563">
    <property type="component" value="Unassembled WGS sequence"/>
</dbReference>
<evidence type="ECO:0000313" key="2">
    <source>
        <dbReference type="EMBL" id="MCA9385373.1"/>
    </source>
</evidence>
<evidence type="ECO:0000313" key="3">
    <source>
        <dbReference type="Proteomes" id="UP000754563"/>
    </source>
</evidence>
<accession>A0A955L7D4</accession>
<dbReference type="Pfam" id="PF02643">
    <property type="entry name" value="DUF192"/>
    <property type="match status" value="1"/>
</dbReference>
<dbReference type="EMBL" id="JAGQLH010000016">
    <property type="protein sequence ID" value="MCA9385373.1"/>
    <property type="molecule type" value="Genomic_DNA"/>
</dbReference>
<feature type="signal peptide" evidence="1">
    <location>
        <begin position="1"/>
        <end position="18"/>
    </location>
</feature>
<organism evidence="2 3">
    <name type="scientific">Candidatus Dojkabacteria bacterium</name>
    <dbReference type="NCBI Taxonomy" id="2099670"/>
    <lineage>
        <taxon>Bacteria</taxon>
        <taxon>Candidatus Dojkabacteria</taxon>
    </lineage>
</organism>
<sequence length="164" mass="19020">MKYFATLLIITLSLWTLGGCTIEPQNTDQNNQLETTHEDQQVETVLVLFPETNTEVQAEIADDFEERRVGLMNRQNLEDGSGMLFIFEESQPLSFWMKDTFIPLDIIYIDENKKVIQIYENTEPLNETKLYPSNQNAQFVLEVPGGYAKKNRIQTGQKVEFDLY</sequence>
<dbReference type="InterPro" id="IPR003795">
    <property type="entry name" value="DUF192"/>
</dbReference>
<dbReference type="Gene3D" id="2.60.120.1140">
    <property type="entry name" value="Protein of unknown function DUF192"/>
    <property type="match status" value="1"/>
</dbReference>
<reference evidence="2" key="2">
    <citation type="journal article" date="2021" name="Microbiome">
        <title>Successional dynamics and alternative stable states in a saline activated sludge microbial community over 9 years.</title>
        <authorList>
            <person name="Wang Y."/>
            <person name="Ye J."/>
            <person name="Ju F."/>
            <person name="Liu L."/>
            <person name="Boyd J.A."/>
            <person name="Deng Y."/>
            <person name="Parks D.H."/>
            <person name="Jiang X."/>
            <person name="Yin X."/>
            <person name="Woodcroft B.J."/>
            <person name="Tyson G.W."/>
            <person name="Hugenholtz P."/>
            <person name="Polz M.F."/>
            <person name="Zhang T."/>
        </authorList>
    </citation>
    <scope>NUCLEOTIDE SEQUENCE</scope>
    <source>
        <strain evidence="2">HKST-UBA11</strain>
    </source>
</reference>
<dbReference type="InterPro" id="IPR038695">
    <property type="entry name" value="Saro_0823-like_sf"/>
</dbReference>
<name>A0A955L7D4_9BACT</name>
<evidence type="ECO:0000256" key="1">
    <source>
        <dbReference type="SAM" id="SignalP"/>
    </source>
</evidence>
<proteinExistence type="predicted"/>
<keyword evidence="1" id="KW-0732">Signal</keyword>
<comment type="caution">
    <text evidence="2">The sequence shown here is derived from an EMBL/GenBank/DDBJ whole genome shotgun (WGS) entry which is preliminary data.</text>
</comment>
<protein>
    <submittedName>
        <fullName evidence="2">DUF192 domain-containing protein</fullName>
    </submittedName>
</protein>
<dbReference type="AlphaFoldDB" id="A0A955L7D4"/>
<feature type="chain" id="PRO_5037729181" evidence="1">
    <location>
        <begin position="19"/>
        <end position="164"/>
    </location>
</feature>
<dbReference type="PANTHER" id="PTHR37953:SF1">
    <property type="entry name" value="UPF0127 PROTEIN MJ1496"/>
    <property type="match status" value="1"/>
</dbReference>
<dbReference type="PROSITE" id="PS51257">
    <property type="entry name" value="PROKAR_LIPOPROTEIN"/>
    <property type="match status" value="1"/>
</dbReference>
<dbReference type="PANTHER" id="PTHR37953">
    <property type="entry name" value="UPF0127 PROTEIN MJ1496"/>
    <property type="match status" value="1"/>
</dbReference>